<evidence type="ECO:0000313" key="2">
    <source>
        <dbReference type="EMBL" id="KOG44002.1"/>
    </source>
</evidence>
<protein>
    <recommendedName>
        <fullName evidence="1">YrdC-like domain-containing protein</fullName>
    </recommendedName>
</protein>
<evidence type="ECO:0000259" key="1">
    <source>
        <dbReference type="Pfam" id="PF01300"/>
    </source>
</evidence>
<dbReference type="Proteomes" id="UP000037084">
    <property type="component" value="Unassembled WGS sequence"/>
</dbReference>
<organism evidence="2 3">
    <name type="scientific">Streptomyces virginiae</name>
    <name type="common">Streptomyces cinnamonensis</name>
    <dbReference type="NCBI Taxonomy" id="1961"/>
    <lineage>
        <taxon>Bacteria</taxon>
        <taxon>Bacillati</taxon>
        <taxon>Actinomycetota</taxon>
        <taxon>Actinomycetes</taxon>
        <taxon>Kitasatosporales</taxon>
        <taxon>Streptomycetaceae</taxon>
        <taxon>Streptomyces</taxon>
    </lineage>
</organism>
<evidence type="ECO:0000313" key="3">
    <source>
        <dbReference type="Proteomes" id="UP000037084"/>
    </source>
</evidence>
<dbReference type="RefSeq" id="WP_053177664.1">
    <property type="nucleotide sequence ID" value="NZ_LGUV01000397.1"/>
</dbReference>
<comment type="caution">
    <text evidence="2">The sequence shown here is derived from an EMBL/GenBank/DDBJ whole genome shotgun (WGS) entry which is preliminary data.</text>
</comment>
<feature type="domain" description="YrdC-like" evidence="1">
    <location>
        <begin position="21"/>
        <end position="168"/>
    </location>
</feature>
<dbReference type="SUPFAM" id="SSF55821">
    <property type="entry name" value="YrdC/RibB"/>
    <property type="match status" value="1"/>
</dbReference>
<dbReference type="EMBL" id="LGUV01000397">
    <property type="protein sequence ID" value="KOG44002.1"/>
    <property type="molecule type" value="Genomic_DNA"/>
</dbReference>
<dbReference type="InterPro" id="IPR006070">
    <property type="entry name" value="Sua5-like_dom"/>
</dbReference>
<sequence length="235" mass="24984">MNTEAAGHRGAVDLDEARRALRAGAAVVLPNPAPLTHVVTATTPHAVNEAKGRLPGQAVALWAHHAETLRTVLAVTRLDAAATALAARLLTEEHLTVLLPLRTDPGLPDWLAPAAQDGRVLLFGARWEPLRPLLDERPVLYVSSANRTGLPPAATTAEALAVFPATVPVLRPPHGADGPEGGPARRATTTVAVHPDGRLTLHRHGAQDRSHPHPDDYLDHLRARYGSSASHIRGR</sequence>
<dbReference type="InterPro" id="IPR017945">
    <property type="entry name" value="DHBP_synth_RibB-like_a/b_dom"/>
</dbReference>
<dbReference type="PATRIC" id="fig|1961.12.peg.8287"/>
<dbReference type="GO" id="GO:0003725">
    <property type="term" value="F:double-stranded RNA binding"/>
    <property type="evidence" value="ECO:0007669"/>
    <property type="project" value="InterPro"/>
</dbReference>
<name>A0A0L8M0Q1_STRVG</name>
<dbReference type="Gene3D" id="3.90.870.10">
    <property type="entry name" value="DHBP synthase"/>
    <property type="match status" value="1"/>
</dbReference>
<accession>A0A0L8M0Q1</accession>
<gene>
    <name evidence="2" type="ORF">ADK75_37660</name>
</gene>
<dbReference type="OrthoDB" id="508917at2"/>
<dbReference type="AlphaFoldDB" id="A0A0L8M0Q1"/>
<proteinExistence type="predicted"/>
<dbReference type="Pfam" id="PF01300">
    <property type="entry name" value="Sua5_yciO_yrdC"/>
    <property type="match status" value="1"/>
</dbReference>
<reference evidence="3" key="1">
    <citation type="submission" date="2015-07" db="EMBL/GenBank/DDBJ databases">
        <authorList>
            <consortium name="Consortium for Microbial Forensics and Genomics (microFORGE)"/>
            <person name="Knight B.M."/>
            <person name="Roberts D.P."/>
            <person name="Lin D."/>
            <person name="Hari K."/>
            <person name="Fletcher J."/>
            <person name="Melcher U."/>
            <person name="Blagden T."/>
            <person name="Winegar R.A."/>
        </authorList>
    </citation>
    <scope>NUCLEOTIDE SEQUENCE [LARGE SCALE GENOMIC DNA]</scope>
    <source>
        <strain evidence="3">NRRL B-1447</strain>
    </source>
</reference>